<organism evidence="2 3">
    <name type="scientific">Mucilaginibacter pedocola</name>
    <dbReference type="NCBI Taxonomy" id="1792845"/>
    <lineage>
        <taxon>Bacteria</taxon>
        <taxon>Pseudomonadati</taxon>
        <taxon>Bacteroidota</taxon>
        <taxon>Sphingobacteriia</taxon>
        <taxon>Sphingobacteriales</taxon>
        <taxon>Sphingobacteriaceae</taxon>
        <taxon>Mucilaginibacter</taxon>
    </lineage>
</organism>
<proteinExistence type="predicted"/>
<sequence>MKRGLLILSCVFWMAPTEASAQNAAAIESKLNKAFNKIAYWDKKRSYAGADDSLILANDQFAAQLLSITGKYPGTISQPFKSLANSGLRIATCEDGALRIYSWDTGLGGTMRKYKNIVQYRSGAGTKSIALITDPNGYEPFYSGLHNIKAGKTTYYLGLNTAMLSSAYIVQGVKVFAITQAKLDTDAKLIKTESGLNNSLHVESDLSASVNNGISEQPRLSYDSRTRTIKLPLVTAEGRITKNFITYKFTGQYFEKVVNLAK</sequence>
<dbReference type="OrthoDB" id="877719at2"/>
<dbReference type="AlphaFoldDB" id="A0A1S9PD16"/>
<evidence type="ECO:0000256" key="1">
    <source>
        <dbReference type="SAM" id="SignalP"/>
    </source>
</evidence>
<dbReference type="Proteomes" id="UP000189739">
    <property type="component" value="Unassembled WGS sequence"/>
</dbReference>
<name>A0A1S9PD16_9SPHI</name>
<gene>
    <name evidence="2" type="ORF">BC343_09485</name>
</gene>
<dbReference type="RefSeq" id="WP_078349578.1">
    <property type="nucleotide sequence ID" value="NZ_MBTF01000023.1"/>
</dbReference>
<protein>
    <submittedName>
        <fullName evidence="2">Uncharacterized protein</fullName>
    </submittedName>
</protein>
<evidence type="ECO:0000313" key="3">
    <source>
        <dbReference type="Proteomes" id="UP000189739"/>
    </source>
</evidence>
<feature type="signal peptide" evidence="1">
    <location>
        <begin position="1"/>
        <end position="21"/>
    </location>
</feature>
<reference evidence="2 3" key="1">
    <citation type="submission" date="2016-07" db="EMBL/GenBank/DDBJ databases">
        <title>Genomic analysis of zinc-resistant bacterium Mucilaginibacter pedocola TBZ30.</title>
        <authorList>
            <person name="Huang J."/>
            <person name="Tang J."/>
        </authorList>
    </citation>
    <scope>NUCLEOTIDE SEQUENCE [LARGE SCALE GENOMIC DNA]</scope>
    <source>
        <strain evidence="2 3">TBZ30</strain>
    </source>
</reference>
<comment type="caution">
    <text evidence="2">The sequence shown here is derived from an EMBL/GenBank/DDBJ whole genome shotgun (WGS) entry which is preliminary data.</text>
</comment>
<feature type="chain" id="PRO_5012029354" evidence="1">
    <location>
        <begin position="22"/>
        <end position="262"/>
    </location>
</feature>
<keyword evidence="1" id="KW-0732">Signal</keyword>
<dbReference type="EMBL" id="MBTF01000023">
    <property type="protein sequence ID" value="OOQ58865.1"/>
    <property type="molecule type" value="Genomic_DNA"/>
</dbReference>
<accession>A0A1S9PD16</accession>
<evidence type="ECO:0000313" key="2">
    <source>
        <dbReference type="EMBL" id="OOQ58865.1"/>
    </source>
</evidence>
<dbReference type="STRING" id="1792845.BC343_09485"/>
<keyword evidence="3" id="KW-1185">Reference proteome</keyword>